<dbReference type="EMBL" id="MKZS01000001">
    <property type="protein sequence ID" value="OLT58221.1"/>
    <property type="molecule type" value="Genomic_DNA"/>
</dbReference>
<name>A0A1U7MX52_9CYAN</name>
<comment type="caution">
    <text evidence="1">The sequence shown here is derived from an EMBL/GenBank/DDBJ whole genome shotgun (WGS) entry which is preliminary data.</text>
</comment>
<evidence type="ECO:0008006" key="3">
    <source>
        <dbReference type="Google" id="ProtNLM"/>
    </source>
</evidence>
<sequence>MTSKRIPAKFYKTESNHEPVRDWLLSLDKEERRLIGTDIKTVEYGWPIGMPTCRPMGNGLFEVRTNLPNGRTARVLFCIHNNQMVLLHGFIKKTEKTPKQELALANARKRNL</sequence>
<dbReference type="AlphaFoldDB" id="A0A1U7MX52"/>
<evidence type="ECO:0000313" key="1">
    <source>
        <dbReference type="EMBL" id="OLT58221.1"/>
    </source>
</evidence>
<evidence type="ECO:0000313" key="2">
    <source>
        <dbReference type="Proteomes" id="UP000186657"/>
    </source>
</evidence>
<keyword evidence="2" id="KW-1185">Reference proteome</keyword>
<protein>
    <recommendedName>
        <fullName evidence="3">Type II toxin-antitoxin system RelE/ParE family toxin</fullName>
    </recommendedName>
</protein>
<dbReference type="RefSeq" id="WP_075896501.1">
    <property type="nucleotide sequence ID" value="NZ_MKZS01000001.1"/>
</dbReference>
<organism evidence="1 2">
    <name type="scientific">Moorena bouillonii PNG</name>
    <dbReference type="NCBI Taxonomy" id="568701"/>
    <lineage>
        <taxon>Bacteria</taxon>
        <taxon>Bacillati</taxon>
        <taxon>Cyanobacteriota</taxon>
        <taxon>Cyanophyceae</taxon>
        <taxon>Coleofasciculales</taxon>
        <taxon>Coleofasciculaceae</taxon>
        <taxon>Moorena</taxon>
    </lineage>
</organism>
<accession>A0A1U7MX52</accession>
<proteinExistence type="predicted"/>
<dbReference type="Proteomes" id="UP000186657">
    <property type="component" value="Unassembled WGS sequence"/>
</dbReference>
<reference evidence="1 2" key="1">
    <citation type="submission" date="2016-10" db="EMBL/GenBank/DDBJ databases">
        <title>Comparative genomics uncovers the prolific and rare metabolic potential of the cyanobacterial genus Moorea.</title>
        <authorList>
            <person name="Leao T."/>
            <person name="Castelao G."/>
            <person name="Korobeynikov A."/>
            <person name="Monroe E.A."/>
            <person name="Podell S."/>
            <person name="Glukhov E."/>
            <person name="Allen E."/>
            <person name="Gerwick W.H."/>
            <person name="Gerwick L."/>
        </authorList>
    </citation>
    <scope>NUCLEOTIDE SEQUENCE [LARGE SCALE GENOMIC DNA]</scope>
    <source>
        <strain evidence="1 2">PNG5-198</strain>
    </source>
</reference>
<dbReference type="Pfam" id="PF05973">
    <property type="entry name" value="Gp49"/>
    <property type="match status" value="1"/>
</dbReference>
<gene>
    <name evidence="1" type="ORF">BJP37_03330</name>
</gene>
<dbReference type="InterPro" id="IPR009241">
    <property type="entry name" value="HigB-like"/>
</dbReference>